<comment type="caution">
    <text evidence="3">The sequence shown here is derived from an EMBL/GenBank/DDBJ whole genome shotgun (WGS) entry which is preliminary data.</text>
</comment>
<keyword evidence="4" id="KW-1185">Reference proteome</keyword>
<dbReference type="EMBL" id="JARH01000655">
    <property type="protein sequence ID" value="EXF78220.1"/>
    <property type="molecule type" value="Genomic_DNA"/>
</dbReference>
<proteinExistence type="predicted"/>
<protein>
    <submittedName>
        <fullName evidence="3">SCP-like extracellular protein</fullName>
    </submittedName>
</protein>
<keyword evidence="1" id="KW-0732">Signal</keyword>
<evidence type="ECO:0000313" key="4">
    <source>
        <dbReference type="Proteomes" id="UP000020467"/>
    </source>
</evidence>
<reference evidence="3 4" key="1">
    <citation type="submission" date="2014-02" db="EMBL/GenBank/DDBJ databases">
        <title>The genome sequence of Colletotrichum fioriniae PJ7.</title>
        <authorList>
            <person name="Baroncelli R."/>
            <person name="Thon M.R."/>
        </authorList>
    </citation>
    <scope>NUCLEOTIDE SEQUENCE [LARGE SCALE GENOMIC DNA]</scope>
    <source>
        <strain evidence="3 4">PJ7</strain>
    </source>
</reference>
<dbReference type="PANTHER" id="PTHR31836:SF28">
    <property type="entry name" value="SRCR DOMAIN-CONTAINING PROTEIN-RELATED"/>
    <property type="match status" value="1"/>
</dbReference>
<dbReference type="InterPro" id="IPR051477">
    <property type="entry name" value="Expansin_CellWall"/>
</dbReference>
<dbReference type="STRING" id="1445577.A0A010QNC7"/>
<sequence length="289" mass="30783">MISIKTVVTGIAVGLTAVGMVHAGATIASGDENRALSMINTARSEAGAPPILWDNNLKEDADTWALLLARQGYIGRAPAHQRDGAGEVVAYFSSLSEDSVQVTNPLVSAVKLWLSFKDMNNFQTTVEDYYETLSTTEQLLSDKATHIGCSTRLGKKGRAVNPLTSFTVCRVYRDVEPPAVMARQDLSPGPFQGDITFFNPGLGACGWTDNDDSMIVAISHIKMGSQSNGNPLCGKTVRIQAEGKSVDVKVTDKCMGCAVNDIDVSPAVFKALLGDLGRGRVGGVTWTLV</sequence>
<dbReference type="Gene3D" id="2.40.40.10">
    <property type="entry name" value="RlpA-like domain"/>
    <property type="match status" value="1"/>
</dbReference>
<dbReference type="Pfam" id="PF00188">
    <property type="entry name" value="CAP"/>
    <property type="match status" value="1"/>
</dbReference>
<dbReference type="InterPro" id="IPR036908">
    <property type="entry name" value="RlpA-like_sf"/>
</dbReference>
<dbReference type="CDD" id="cd22191">
    <property type="entry name" value="DPBB_RlpA_EXP_N-like"/>
    <property type="match status" value="1"/>
</dbReference>
<dbReference type="KEGG" id="cfj:CFIO01_00215"/>
<name>A0A010QNC7_9PEZI</name>
<dbReference type="AlphaFoldDB" id="A0A010QNC7"/>
<dbReference type="Proteomes" id="UP000020467">
    <property type="component" value="Unassembled WGS sequence"/>
</dbReference>
<dbReference type="Gene3D" id="3.40.33.10">
    <property type="entry name" value="CAP"/>
    <property type="match status" value="1"/>
</dbReference>
<dbReference type="PANTHER" id="PTHR31836">
    <property type="match status" value="1"/>
</dbReference>
<organism evidence="3 4">
    <name type="scientific">Colletotrichum fioriniae PJ7</name>
    <dbReference type="NCBI Taxonomy" id="1445577"/>
    <lineage>
        <taxon>Eukaryota</taxon>
        <taxon>Fungi</taxon>
        <taxon>Dikarya</taxon>
        <taxon>Ascomycota</taxon>
        <taxon>Pezizomycotina</taxon>
        <taxon>Sordariomycetes</taxon>
        <taxon>Hypocreomycetidae</taxon>
        <taxon>Glomerellales</taxon>
        <taxon>Glomerellaceae</taxon>
        <taxon>Colletotrichum</taxon>
        <taxon>Colletotrichum acutatum species complex</taxon>
    </lineage>
</organism>
<evidence type="ECO:0000313" key="3">
    <source>
        <dbReference type="EMBL" id="EXF78220.1"/>
    </source>
</evidence>
<dbReference type="InterPro" id="IPR035940">
    <property type="entry name" value="CAP_sf"/>
</dbReference>
<dbReference type="InterPro" id="IPR014044">
    <property type="entry name" value="CAP_dom"/>
</dbReference>
<feature type="domain" description="SCP" evidence="2">
    <location>
        <begin position="36"/>
        <end position="169"/>
    </location>
</feature>
<gene>
    <name evidence="3" type="ORF">CFIO01_00215</name>
</gene>
<evidence type="ECO:0000259" key="2">
    <source>
        <dbReference type="Pfam" id="PF00188"/>
    </source>
</evidence>
<accession>A0A010QNC7</accession>
<evidence type="ECO:0000256" key="1">
    <source>
        <dbReference type="ARBA" id="ARBA00022729"/>
    </source>
</evidence>
<dbReference type="eggNOG" id="KOG3017">
    <property type="taxonomic scope" value="Eukaryota"/>
</dbReference>
<dbReference type="SUPFAM" id="SSF55797">
    <property type="entry name" value="PR-1-like"/>
    <property type="match status" value="1"/>
</dbReference>
<dbReference type="HOGENOM" id="CLU_967101_0_0_1"/>
<dbReference type="OrthoDB" id="406505at2759"/>
<dbReference type="SUPFAM" id="SSF50685">
    <property type="entry name" value="Barwin-like endoglucanases"/>
    <property type="match status" value="1"/>
</dbReference>